<evidence type="ECO:0000313" key="4">
    <source>
        <dbReference type="Proteomes" id="UP000288197"/>
    </source>
</evidence>
<dbReference type="Proteomes" id="UP000288197">
    <property type="component" value="Unassembled WGS sequence"/>
</dbReference>
<dbReference type="RefSeq" id="WP_114288944.1">
    <property type="nucleotide sequence ID" value="NZ_NGJX01000001.1"/>
</dbReference>
<accession>A0A369B1V8</accession>
<gene>
    <name evidence="3" type="ORF">CBF32_00055</name>
</gene>
<feature type="compositionally biased region" description="Basic and acidic residues" evidence="2">
    <location>
        <begin position="237"/>
        <end position="261"/>
    </location>
</feature>
<evidence type="ECO:0000256" key="2">
    <source>
        <dbReference type="SAM" id="MobiDB-lite"/>
    </source>
</evidence>
<comment type="caution">
    <text evidence="3">The sequence shown here is derived from an EMBL/GenBank/DDBJ whole genome shotgun (WGS) entry which is preliminary data.</text>
</comment>
<evidence type="ECO:0008006" key="5">
    <source>
        <dbReference type="Google" id="ProtNLM"/>
    </source>
</evidence>
<feature type="region of interest" description="Disordered" evidence="2">
    <location>
        <begin position="237"/>
        <end position="281"/>
    </location>
</feature>
<keyword evidence="1" id="KW-0175">Coiled coil</keyword>
<evidence type="ECO:0000313" key="3">
    <source>
        <dbReference type="EMBL" id="RSU05426.1"/>
    </source>
</evidence>
<reference evidence="3 4" key="1">
    <citation type="submission" date="2017-05" db="EMBL/GenBank/DDBJ databases">
        <title>Vagococcus spp. assemblies.</title>
        <authorList>
            <person name="Gulvik C.A."/>
        </authorList>
    </citation>
    <scope>NUCLEOTIDE SEQUENCE [LARGE SCALE GENOMIC DNA]</scope>
    <source>
        <strain evidence="3 4">NCFB 2497</strain>
    </source>
</reference>
<name>A0A369B1V8_9ENTE</name>
<dbReference type="EMBL" id="NGJX01000001">
    <property type="protein sequence ID" value="RSU05426.1"/>
    <property type="molecule type" value="Genomic_DNA"/>
</dbReference>
<feature type="compositionally biased region" description="Low complexity" evidence="2">
    <location>
        <begin position="262"/>
        <end position="276"/>
    </location>
</feature>
<protein>
    <recommendedName>
        <fullName evidence="5">DUF1351 domain-containing protein</fullName>
    </recommendedName>
</protein>
<sequence length="314" mass="36878">MTELALSELQFDAKINSSIELTNEETLNSLVTAIENKYSTLVYTDENEQEAKKDRAELNKVIKQIDEQRKKVKKEFNIPLSEFESKLKDYSSRISNVISPIDTGIKDLEQRQKEQRLQDIKSYIDEVAPNYDIEPSEIEIQNNWLNKSLSNIQRQRLITDAMTLLKQQKEHKENEINIVKSFCGALEIDSDAWLLQLEQGKTSAEIMKLIEESIQRKKEQEEVERQREIKRKELLEQQETERRKRESEQYEQEKKRIKEESSSVVEELVNEPVEPLVEPEEETQTLILKFTATSSQLNMLSQFIVDNEIQVEKI</sequence>
<proteinExistence type="predicted"/>
<feature type="coiled-coil region" evidence="1">
    <location>
        <begin position="48"/>
        <end position="75"/>
    </location>
</feature>
<evidence type="ECO:0000256" key="1">
    <source>
        <dbReference type="SAM" id="Coils"/>
    </source>
</evidence>
<dbReference type="AlphaFoldDB" id="A0A369B1V8"/>
<organism evidence="3 4">
    <name type="scientific">Vagococcus fluvialis</name>
    <dbReference type="NCBI Taxonomy" id="2738"/>
    <lineage>
        <taxon>Bacteria</taxon>
        <taxon>Bacillati</taxon>
        <taxon>Bacillota</taxon>
        <taxon>Bacilli</taxon>
        <taxon>Lactobacillales</taxon>
        <taxon>Enterococcaceae</taxon>
        <taxon>Vagococcus</taxon>
    </lineage>
</organism>
<dbReference type="Pfam" id="PF07083">
    <property type="entry name" value="DUF1351"/>
    <property type="match status" value="1"/>
</dbReference>
<dbReference type="OrthoDB" id="2193070at2"/>
<dbReference type="InterPro" id="IPR009785">
    <property type="entry name" value="Prophage_Lj928_Orf309"/>
</dbReference>
<dbReference type="GeneID" id="63145699"/>
<keyword evidence="4" id="KW-1185">Reference proteome</keyword>